<reference evidence="5 6" key="1">
    <citation type="journal article" date="2016" name="Genome Biol. Evol.">
        <title>Gene Family Evolution Reflects Adaptation to Soil Environmental Stressors in the Genome of the Collembolan Orchesella cincta.</title>
        <authorList>
            <person name="Faddeeva-Vakhrusheva A."/>
            <person name="Derks M.F."/>
            <person name="Anvar S.Y."/>
            <person name="Agamennone V."/>
            <person name="Suring W."/>
            <person name="Smit S."/>
            <person name="van Straalen N.M."/>
            <person name="Roelofs D."/>
        </authorList>
    </citation>
    <scope>NUCLEOTIDE SEQUENCE [LARGE SCALE GENOMIC DNA]</scope>
    <source>
        <tissue evidence="5">Mixed pool</tissue>
    </source>
</reference>
<dbReference type="Proteomes" id="UP000094527">
    <property type="component" value="Unassembled WGS sequence"/>
</dbReference>
<dbReference type="STRING" id="48709.A0A1D2M6D0"/>
<evidence type="ECO:0000256" key="4">
    <source>
        <dbReference type="ARBA" id="ARBA00023033"/>
    </source>
</evidence>
<accession>A0A1D2M6D0</accession>
<dbReference type="Gene3D" id="1.10.630.10">
    <property type="entry name" value="Cytochrome P450"/>
    <property type="match status" value="1"/>
</dbReference>
<dbReference type="GO" id="GO:0006805">
    <property type="term" value="P:xenobiotic metabolic process"/>
    <property type="evidence" value="ECO:0007669"/>
    <property type="project" value="TreeGrafter"/>
</dbReference>
<evidence type="ECO:0000313" key="6">
    <source>
        <dbReference type="Proteomes" id="UP000094527"/>
    </source>
</evidence>
<dbReference type="GO" id="GO:0016712">
    <property type="term" value="F:oxidoreductase activity, acting on paired donors, with incorporation or reduction of molecular oxygen, reduced flavin or flavoprotein as one donor, and incorporation of one atom of oxygen"/>
    <property type="evidence" value="ECO:0007669"/>
    <property type="project" value="TreeGrafter"/>
</dbReference>
<dbReference type="OrthoDB" id="1055148at2759"/>
<dbReference type="GO" id="GO:0005737">
    <property type="term" value="C:cytoplasm"/>
    <property type="evidence" value="ECO:0007669"/>
    <property type="project" value="TreeGrafter"/>
</dbReference>
<evidence type="ECO:0000256" key="2">
    <source>
        <dbReference type="ARBA" id="ARBA00022723"/>
    </source>
</evidence>
<dbReference type="InterPro" id="IPR002401">
    <property type="entry name" value="Cyt_P450_E_grp-I"/>
</dbReference>
<proteinExistence type="inferred from homology"/>
<dbReference type="InterPro" id="IPR050182">
    <property type="entry name" value="Cytochrome_P450_fam2"/>
</dbReference>
<comment type="caution">
    <text evidence="5">The sequence shown here is derived from an EMBL/GenBank/DDBJ whole genome shotgun (WGS) entry which is preliminary data.</text>
</comment>
<dbReference type="Pfam" id="PF00067">
    <property type="entry name" value="p450"/>
    <property type="match status" value="1"/>
</dbReference>
<evidence type="ECO:0000256" key="1">
    <source>
        <dbReference type="ARBA" id="ARBA00010617"/>
    </source>
</evidence>
<dbReference type="EMBL" id="LJIJ01003453">
    <property type="protein sequence ID" value="ODM88535.1"/>
    <property type="molecule type" value="Genomic_DNA"/>
</dbReference>
<dbReference type="GO" id="GO:0005506">
    <property type="term" value="F:iron ion binding"/>
    <property type="evidence" value="ECO:0007669"/>
    <property type="project" value="InterPro"/>
</dbReference>
<keyword evidence="3" id="KW-0408">Iron</keyword>
<sequence length="103" mass="11389">MENTTSSSFYKEQGEKNLQSIVGDLFVAGSETSSNSLSFATLYLSQHLGTQRKAQAELDRVVGLDRQVFLSDDKTLQSHLKSFKLGMEIGKDTDVVDSEILKV</sequence>
<dbReference type="AlphaFoldDB" id="A0A1D2M6D0"/>
<dbReference type="SUPFAM" id="SSF48264">
    <property type="entry name" value="Cytochrome P450"/>
    <property type="match status" value="1"/>
</dbReference>
<name>A0A1D2M6D0_ORCCI</name>
<gene>
    <name evidence="5" type="ORF">Ocin01_18147</name>
</gene>
<dbReference type="PANTHER" id="PTHR24300">
    <property type="entry name" value="CYTOCHROME P450 508A4-RELATED"/>
    <property type="match status" value="1"/>
</dbReference>
<dbReference type="InterPro" id="IPR036396">
    <property type="entry name" value="Cyt_P450_sf"/>
</dbReference>
<organism evidence="5 6">
    <name type="scientific">Orchesella cincta</name>
    <name type="common">Springtail</name>
    <name type="synonym">Podura cincta</name>
    <dbReference type="NCBI Taxonomy" id="48709"/>
    <lineage>
        <taxon>Eukaryota</taxon>
        <taxon>Metazoa</taxon>
        <taxon>Ecdysozoa</taxon>
        <taxon>Arthropoda</taxon>
        <taxon>Hexapoda</taxon>
        <taxon>Collembola</taxon>
        <taxon>Entomobryomorpha</taxon>
        <taxon>Entomobryoidea</taxon>
        <taxon>Orchesellidae</taxon>
        <taxon>Orchesellinae</taxon>
        <taxon>Orchesella</taxon>
    </lineage>
</organism>
<dbReference type="GO" id="GO:0006082">
    <property type="term" value="P:organic acid metabolic process"/>
    <property type="evidence" value="ECO:0007669"/>
    <property type="project" value="TreeGrafter"/>
</dbReference>
<keyword evidence="4" id="KW-0560">Oxidoreductase</keyword>
<dbReference type="GO" id="GO:0020037">
    <property type="term" value="F:heme binding"/>
    <property type="evidence" value="ECO:0007669"/>
    <property type="project" value="InterPro"/>
</dbReference>
<dbReference type="PANTHER" id="PTHR24300:SF375">
    <property type="entry name" value="CYTOCHROME P450 FAMILY"/>
    <property type="match status" value="1"/>
</dbReference>
<protein>
    <submittedName>
        <fullName evidence="5">Methyl farnesoate epoxidase</fullName>
    </submittedName>
</protein>
<evidence type="ECO:0000313" key="5">
    <source>
        <dbReference type="EMBL" id="ODM88535.1"/>
    </source>
</evidence>
<keyword evidence="4" id="KW-0503">Monooxygenase</keyword>
<dbReference type="PRINTS" id="PR00463">
    <property type="entry name" value="EP450I"/>
</dbReference>
<comment type="similarity">
    <text evidence="1">Belongs to the cytochrome P450 family.</text>
</comment>
<keyword evidence="2" id="KW-0479">Metal-binding</keyword>
<dbReference type="InterPro" id="IPR001128">
    <property type="entry name" value="Cyt_P450"/>
</dbReference>
<keyword evidence="6" id="KW-1185">Reference proteome</keyword>
<evidence type="ECO:0000256" key="3">
    <source>
        <dbReference type="ARBA" id="ARBA00023004"/>
    </source>
</evidence>